<dbReference type="Gene3D" id="3.30.70.20">
    <property type="match status" value="1"/>
</dbReference>
<keyword evidence="2" id="KW-0408">Iron</keyword>
<name>A0A9W7KQW5_9PROT</name>
<evidence type="ECO:0000313" key="5">
    <source>
        <dbReference type="EMBL" id="KAA0678039.1"/>
    </source>
</evidence>
<gene>
    <name evidence="5" type="ORF">DS843_20860</name>
</gene>
<dbReference type="Pfam" id="PF12838">
    <property type="entry name" value="Fer4_7"/>
    <property type="match status" value="1"/>
</dbReference>
<evidence type="ECO:0000256" key="3">
    <source>
        <dbReference type="ARBA" id="ARBA00023014"/>
    </source>
</evidence>
<keyword evidence="3" id="KW-0411">Iron-sulfur</keyword>
<reference evidence="5 6" key="1">
    <citation type="submission" date="2018-07" db="EMBL/GenBank/DDBJ databases">
        <title>Genome sequence of Azospirillum sp. ATCC 49961.</title>
        <authorList>
            <person name="Sant'Anna F.H."/>
            <person name="Baldani J.I."/>
            <person name="Zilli J.E."/>
            <person name="Reis V.M."/>
            <person name="Hartmann A."/>
            <person name="Cruz L."/>
            <person name="de Souza E.M."/>
            <person name="de Oliveira Pedrosa F."/>
            <person name="Passaglia L.M.P."/>
        </authorList>
    </citation>
    <scope>NUCLEOTIDE SEQUENCE [LARGE SCALE GENOMIC DNA]</scope>
    <source>
        <strain evidence="5 6">ATCC 49961</strain>
    </source>
</reference>
<dbReference type="OrthoDB" id="9800445at2"/>
<dbReference type="GO" id="GO:0046872">
    <property type="term" value="F:metal ion binding"/>
    <property type="evidence" value="ECO:0007669"/>
    <property type="project" value="UniProtKB-KW"/>
</dbReference>
<dbReference type="InterPro" id="IPR017900">
    <property type="entry name" value="4Fe4S_Fe_S_CS"/>
</dbReference>
<dbReference type="GO" id="GO:0051536">
    <property type="term" value="F:iron-sulfur cluster binding"/>
    <property type="evidence" value="ECO:0007669"/>
    <property type="project" value="UniProtKB-KW"/>
</dbReference>
<comment type="caution">
    <text evidence="5">The sequence shown here is derived from an EMBL/GenBank/DDBJ whole genome shotgun (WGS) entry which is preliminary data.</text>
</comment>
<dbReference type="PROSITE" id="PS00198">
    <property type="entry name" value="4FE4S_FER_1"/>
    <property type="match status" value="1"/>
</dbReference>
<dbReference type="EMBL" id="QOKW01000019">
    <property type="protein sequence ID" value="KAA0678039.1"/>
    <property type="molecule type" value="Genomic_DNA"/>
</dbReference>
<evidence type="ECO:0000256" key="2">
    <source>
        <dbReference type="ARBA" id="ARBA00023004"/>
    </source>
</evidence>
<dbReference type="PROSITE" id="PS51379">
    <property type="entry name" value="4FE4S_FER_2"/>
    <property type="match status" value="1"/>
</dbReference>
<organism evidence="5 6">
    <name type="scientific">Roseomonas genomospecies 6</name>
    <dbReference type="NCBI Taxonomy" id="214106"/>
    <lineage>
        <taxon>Bacteria</taxon>
        <taxon>Pseudomonadati</taxon>
        <taxon>Pseudomonadota</taxon>
        <taxon>Alphaproteobacteria</taxon>
        <taxon>Acetobacterales</taxon>
        <taxon>Roseomonadaceae</taxon>
        <taxon>Roseomonas</taxon>
    </lineage>
</organism>
<evidence type="ECO:0000256" key="1">
    <source>
        <dbReference type="ARBA" id="ARBA00022723"/>
    </source>
</evidence>
<dbReference type="Proteomes" id="UP000480854">
    <property type="component" value="Unassembled WGS sequence"/>
</dbReference>
<proteinExistence type="predicted"/>
<sequence length="145" mass="15387">MCEGTVYLHCRRPAFANAASAGRRNREGKETVIMAVSRADLIRGRFRAEPTPVQAPVPQAPVTQALEARIGASCLSFNGTDCRMCSDHCDPGAIRFRPLGRGRWLPMIEAGGCTGCGDCVGVCPVKAVTLEPAVLETDVLETAVG</sequence>
<keyword evidence="6" id="KW-1185">Reference proteome</keyword>
<protein>
    <submittedName>
        <fullName evidence="5">4Fe-4S dicluster domain-containing protein</fullName>
    </submittedName>
</protein>
<accession>A0A9W7KQW5</accession>
<keyword evidence="1" id="KW-0479">Metal-binding</keyword>
<dbReference type="InterPro" id="IPR017896">
    <property type="entry name" value="4Fe4S_Fe-S-bd"/>
</dbReference>
<dbReference type="AlphaFoldDB" id="A0A9W7KQW5"/>
<dbReference type="SUPFAM" id="SSF54862">
    <property type="entry name" value="4Fe-4S ferredoxins"/>
    <property type="match status" value="1"/>
</dbReference>
<feature type="domain" description="4Fe-4S ferredoxin-type" evidence="4">
    <location>
        <begin position="104"/>
        <end position="133"/>
    </location>
</feature>
<evidence type="ECO:0000313" key="6">
    <source>
        <dbReference type="Proteomes" id="UP000480854"/>
    </source>
</evidence>
<evidence type="ECO:0000259" key="4">
    <source>
        <dbReference type="PROSITE" id="PS51379"/>
    </source>
</evidence>